<keyword evidence="5" id="KW-0346">Stress response</keyword>
<gene>
    <name evidence="13" type="ORF">F3Y22_tig00111640pilonHSYRG00134</name>
</gene>
<keyword evidence="4" id="KW-0805">Transcription regulation</keyword>
<keyword evidence="3" id="KW-0597">Phosphoprotein</keyword>
<feature type="domain" description="HSF-type DNA-binding" evidence="12">
    <location>
        <begin position="52"/>
        <end position="76"/>
    </location>
</feature>
<keyword evidence="14" id="KW-1185">Reference proteome</keyword>
<comment type="caution">
    <text evidence="13">The sequence shown here is derived from an EMBL/GenBank/DDBJ whole genome shotgun (WGS) entry which is preliminary data.</text>
</comment>
<comment type="subcellular location">
    <subcellularLocation>
        <location evidence="1">Nucleus</location>
    </subcellularLocation>
</comment>
<evidence type="ECO:0000256" key="9">
    <source>
        <dbReference type="RuleBase" id="RU004020"/>
    </source>
</evidence>
<dbReference type="PANTHER" id="PTHR10015">
    <property type="entry name" value="HEAT SHOCK TRANSCRIPTION FACTOR"/>
    <property type="match status" value="1"/>
</dbReference>
<dbReference type="PANTHER" id="PTHR10015:SF332">
    <property type="entry name" value="HEAT STRESS TRANSCRIPTION FACTOR C-1"/>
    <property type="match status" value="1"/>
</dbReference>
<dbReference type="PROSITE" id="PS00434">
    <property type="entry name" value="HSF_DOMAIN"/>
    <property type="match status" value="1"/>
</dbReference>
<accession>A0A6A2YI61</accession>
<feature type="region of interest" description="Disordered" evidence="11">
    <location>
        <begin position="188"/>
        <end position="226"/>
    </location>
</feature>
<evidence type="ECO:0000256" key="2">
    <source>
        <dbReference type="ARBA" id="ARBA00011233"/>
    </source>
</evidence>
<proteinExistence type="inferred from homology"/>
<evidence type="ECO:0000256" key="7">
    <source>
        <dbReference type="ARBA" id="ARBA00023163"/>
    </source>
</evidence>
<dbReference type="GO" id="GO:0003700">
    <property type="term" value="F:DNA-binding transcription factor activity"/>
    <property type="evidence" value="ECO:0007669"/>
    <property type="project" value="InterPro"/>
</dbReference>
<dbReference type="GO" id="GO:0006357">
    <property type="term" value="P:regulation of transcription by RNA polymerase II"/>
    <property type="evidence" value="ECO:0007669"/>
    <property type="project" value="TreeGrafter"/>
</dbReference>
<feature type="coiled-coil region" evidence="10">
    <location>
        <begin position="120"/>
        <end position="154"/>
    </location>
</feature>
<protein>
    <submittedName>
        <fullName evidence="13">Heat stress transcription factor C-1</fullName>
    </submittedName>
</protein>
<feature type="compositionally biased region" description="Low complexity" evidence="11">
    <location>
        <begin position="201"/>
        <end position="217"/>
    </location>
</feature>
<dbReference type="InterPro" id="IPR000232">
    <property type="entry name" value="HSF_DNA-bd"/>
</dbReference>
<dbReference type="Pfam" id="PF00447">
    <property type="entry name" value="HSF_DNA-bind"/>
    <property type="match status" value="1"/>
</dbReference>
<keyword evidence="7" id="KW-0804">Transcription</keyword>
<comment type="similarity">
    <text evidence="9">Belongs to the HSF family.</text>
</comment>
<evidence type="ECO:0000256" key="3">
    <source>
        <dbReference type="ARBA" id="ARBA00022553"/>
    </source>
</evidence>
<evidence type="ECO:0000256" key="6">
    <source>
        <dbReference type="ARBA" id="ARBA00023125"/>
    </source>
</evidence>
<evidence type="ECO:0000256" key="10">
    <source>
        <dbReference type="SAM" id="Coils"/>
    </source>
</evidence>
<evidence type="ECO:0000256" key="4">
    <source>
        <dbReference type="ARBA" id="ARBA00023015"/>
    </source>
</evidence>
<evidence type="ECO:0000313" key="13">
    <source>
        <dbReference type="EMBL" id="KAE8675917.1"/>
    </source>
</evidence>
<sequence length="335" mass="38966">MEEANSYDMVAPFVVKTYQMVNDPMTNAVVTWGKANNSFMVIDYSVFAQRILPLYFKHSNFSSFVRQLNNYGFRKVDPDKREFANKWFLRGQKHLLKNIVRRKHNKSSYMKVKAEDLDDEEEMVMEIARLKEEQKSLEKEYRDMNKRLEATERRPQQMLSFLYKVVEDPDLLPHMVLEKERAKQLNVDKKRRLSGLTAMPSSQSSSSTSSLAGSSNSVKSEEEDGWHARTVSSLETGFDIDNFRRSSHRSSTLPLEDSKYMNYGCGKLTSQLSAIIVAPSVVANSMAASSSVPSSIAAYGDKNEQWVILEKLWRKRWRRVHHRHIHFRYWRMAIS</sequence>
<comment type="subunit">
    <text evidence="2">Homotrimer.</text>
</comment>
<keyword evidence="8" id="KW-0539">Nucleus</keyword>
<dbReference type="SUPFAM" id="SSF46785">
    <property type="entry name" value="Winged helix' DNA-binding domain"/>
    <property type="match status" value="1"/>
</dbReference>
<dbReference type="AlphaFoldDB" id="A0A6A2YI61"/>
<evidence type="ECO:0000256" key="1">
    <source>
        <dbReference type="ARBA" id="ARBA00004123"/>
    </source>
</evidence>
<dbReference type="Proteomes" id="UP000436088">
    <property type="component" value="Unassembled WGS sequence"/>
</dbReference>
<evidence type="ECO:0000259" key="12">
    <source>
        <dbReference type="PROSITE" id="PS00434"/>
    </source>
</evidence>
<keyword evidence="6" id="KW-0238">DNA-binding</keyword>
<keyword evidence="10" id="KW-0175">Coiled coil</keyword>
<dbReference type="InterPro" id="IPR036390">
    <property type="entry name" value="WH_DNA-bd_sf"/>
</dbReference>
<dbReference type="Gene3D" id="1.10.10.10">
    <property type="entry name" value="Winged helix-like DNA-binding domain superfamily/Winged helix DNA-binding domain"/>
    <property type="match status" value="1"/>
</dbReference>
<organism evidence="13 14">
    <name type="scientific">Hibiscus syriacus</name>
    <name type="common">Rose of Sharon</name>
    <dbReference type="NCBI Taxonomy" id="106335"/>
    <lineage>
        <taxon>Eukaryota</taxon>
        <taxon>Viridiplantae</taxon>
        <taxon>Streptophyta</taxon>
        <taxon>Embryophyta</taxon>
        <taxon>Tracheophyta</taxon>
        <taxon>Spermatophyta</taxon>
        <taxon>Magnoliopsida</taxon>
        <taxon>eudicotyledons</taxon>
        <taxon>Gunneridae</taxon>
        <taxon>Pentapetalae</taxon>
        <taxon>rosids</taxon>
        <taxon>malvids</taxon>
        <taxon>Malvales</taxon>
        <taxon>Malvaceae</taxon>
        <taxon>Malvoideae</taxon>
        <taxon>Hibiscus</taxon>
    </lineage>
</organism>
<dbReference type="FunFam" id="1.10.10.10:FF:000037">
    <property type="entry name" value="Heat stress transcription factor B-4"/>
    <property type="match status" value="1"/>
</dbReference>
<evidence type="ECO:0000313" key="14">
    <source>
        <dbReference type="Proteomes" id="UP000436088"/>
    </source>
</evidence>
<dbReference type="GO" id="GO:0000978">
    <property type="term" value="F:RNA polymerase II cis-regulatory region sequence-specific DNA binding"/>
    <property type="evidence" value="ECO:0007669"/>
    <property type="project" value="TreeGrafter"/>
</dbReference>
<dbReference type="EMBL" id="VEPZ02001391">
    <property type="protein sequence ID" value="KAE8675917.1"/>
    <property type="molecule type" value="Genomic_DNA"/>
</dbReference>
<dbReference type="SMART" id="SM00415">
    <property type="entry name" value="HSF"/>
    <property type="match status" value="1"/>
</dbReference>
<dbReference type="InterPro" id="IPR036388">
    <property type="entry name" value="WH-like_DNA-bd_sf"/>
</dbReference>
<name>A0A6A2YI61_HIBSY</name>
<dbReference type="GO" id="GO:0034605">
    <property type="term" value="P:cellular response to heat"/>
    <property type="evidence" value="ECO:0007669"/>
    <property type="project" value="TreeGrafter"/>
</dbReference>
<evidence type="ECO:0000256" key="5">
    <source>
        <dbReference type="ARBA" id="ARBA00023016"/>
    </source>
</evidence>
<evidence type="ECO:0000256" key="11">
    <source>
        <dbReference type="SAM" id="MobiDB-lite"/>
    </source>
</evidence>
<evidence type="ECO:0000256" key="8">
    <source>
        <dbReference type="ARBA" id="ARBA00023242"/>
    </source>
</evidence>
<dbReference type="GO" id="GO:0005634">
    <property type="term" value="C:nucleus"/>
    <property type="evidence" value="ECO:0007669"/>
    <property type="project" value="UniProtKB-SubCell"/>
</dbReference>
<reference evidence="13" key="1">
    <citation type="submission" date="2019-09" db="EMBL/GenBank/DDBJ databases">
        <title>Draft genome information of white flower Hibiscus syriacus.</title>
        <authorList>
            <person name="Kim Y.-M."/>
        </authorList>
    </citation>
    <scope>NUCLEOTIDE SEQUENCE [LARGE SCALE GENOMIC DNA]</scope>
    <source>
        <strain evidence="13">YM2019G1</strain>
    </source>
</reference>
<dbReference type="PRINTS" id="PR00056">
    <property type="entry name" value="HSFDOMAIN"/>
</dbReference>